<evidence type="ECO:0000313" key="2">
    <source>
        <dbReference type="Proteomes" id="UP000694846"/>
    </source>
</evidence>
<reference evidence="3" key="1">
    <citation type="submission" date="2025-08" db="UniProtKB">
        <authorList>
            <consortium name="RefSeq"/>
        </authorList>
    </citation>
    <scope>IDENTIFICATION</scope>
    <source>
        <tissue evidence="3">Whole body</tissue>
    </source>
</reference>
<dbReference type="GO" id="GO:0003676">
    <property type="term" value="F:nucleic acid binding"/>
    <property type="evidence" value="ECO:0007669"/>
    <property type="project" value="InterPro"/>
</dbReference>
<dbReference type="Gene3D" id="3.10.10.10">
    <property type="entry name" value="HIV Type 1 Reverse Transcriptase, subunit A, domain 1"/>
    <property type="match status" value="1"/>
</dbReference>
<evidence type="ECO:0000313" key="3">
    <source>
        <dbReference type="RefSeq" id="XP_025406837.1"/>
    </source>
</evidence>
<dbReference type="RefSeq" id="XP_025406837.1">
    <property type="nucleotide sequence ID" value="XM_025551052.1"/>
</dbReference>
<accession>A0A8B8F902</accession>
<dbReference type="InterPro" id="IPR043502">
    <property type="entry name" value="DNA/RNA_pol_sf"/>
</dbReference>
<dbReference type="GO" id="GO:0042575">
    <property type="term" value="C:DNA polymerase complex"/>
    <property type="evidence" value="ECO:0007669"/>
    <property type="project" value="UniProtKB-ARBA"/>
</dbReference>
<dbReference type="CDD" id="cd01644">
    <property type="entry name" value="RT_pepA17"/>
    <property type="match status" value="1"/>
</dbReference>
<dbReference type="GO" id="GO:0015074">
    <property type="term" value="P:DNA integration"/>
    <property type="evidence" value="ECO:0007669"/>
    <property type="project" value="InterPro"/>
</dbReference>
<dbReference type="GO" id="GO:0071897">
    <property type="term" value="P:DNA biosynthetic process"/>
    <property type="evidence" value="ECO:0007669"/>
    <property type="project" value="UniProtKB-ARBA"/>
</dbReference>
<dbReference type="PROSITE" id="PS50994">
    <property type="entry name" value="INTEGRASE"/>
    <property type="match status" value="1"/>
</dbReference>
<dbReference type="InterPro" id="IPR043128">
    <property type="entry name" value="Rev_trsase/Diguanyl_cyclase"/>
</dbReference>
<name>A0A8B8F902_9HEMI</name>
<dbReference type="InterPro" id="IPR036397">
    <property type="entry name" value="RNaseH_sf"/>
</dbReference>
<sequence>MAVKRFESLERKLSADQTLRHLYREFMSEYLALGHMSIAKSPGQYFIPHHAVYRPDDGDSKIRVVFDASAHGPRGPSLNQCLHPGPKLQQDIIDVLTRFRIHKFAFTADICKMYRQILVLPEYRNLQHILWRSSPEDEQIEYELNTVTYGINCAPFLALRVLKYIADTDCVDSDAIRQALLLQTYVDDFCVGADSVTELIRIKNELIYILDRAGMQLKKWLSNSDELINTVPGEDRLTTPMPFHTLEGECTKVLGLSWEPVGDFFSCALRTDSSSTYTKRGVLSLIARIFDPLGLFAPTVFLAKHIMQRLWQSKLSWDAPLPIDVHIEWSSFVSDLPALLSLQVPRHMGTVGGSPCLLLGFCDASMRGYAAVLYLRVLDAPRESCIFLLGTKTKLAPLKEVTIPRLELNAALLLAKWMARIKTVLSSQLSIVDTYAWTDSSIVLLWLNIPHEKFKIYVSNRVHQIHTLLPGCQWYHVRSEMNPADCASRGIKPTELANSSLYWNGPKFIRDEKTSWNNEIPIVPYDKLPEVRPTSLAVQLNDSPVEWFNTFSSYDKLVRIVAQIFRFINRCRYKSAHIAVTPLSCAELDAANVALVIASQKCHFSVLIHELSRGQPLSSRPIAKLRPFIDKDRIIRVGGRLRYSSLSYESKHPILLGKRSHLALLLVRRWHKITCHSGPRLLTALISRQYWIVSIRSIIHEVVSNCLVCNRLDGRPIPPLMADLPAARVQECKSFQNVGIDYAGPFQMRETRLRKPRQYKAYVAVFICLAVKAVHLELVSDFTTDAFLAALDRFVARRGLPVEIFSDCGTNFIGANKQLQDLICSPTGKTILQNSRSAFKWNFNPPGAPHFGGLWETAVRSAKRLMVRIIGAHILSYEELTTVFTRIEAVLNSRPITPLSTDPHDFEALTPGHFLIGQPLLAVPPKTPFNAKMNIINRWKLLDQCHQAFWRRWSSEYLTTLQARSKWTSSVPTLRIDDMVIVVDNSSSPLQWRLGRVTALMPGADGVVRVARVLTKHGEVIRPVVKLVILPSQ</sequence>
<protein>
    <submittedName>
        <fullName evidence="3">Uncharacterized protein LOC112680837</fullName>
    </submittedName>
</protein>
<dbReference type="InterPro" id="IPR040676">
    <property type="entry name" value="DUF5641"/>
</dbReference>
<dbReference type="OrthoDB" id="6595074at2759"/>
<dbReference type="Gene3D" id="3.30.420.10">
    <property type="entry name" value="Ribonuclease H-like superfamily/Ribonuclease H"/>
    <property type="match status" value="1"/>
</dbReference>
<dbReference type="Pfam" id="PF17921">
    <property type="entry name" value="Integrase_H2C2"/>
    <property type="match status" value="1"/>
</dbReference>
<dbReference type="Proteomes" id="UP000694846">
    <property type="component" value="Unplaced"/>
</dbReference>
<dbReference type="SUPFAM" id="SSF53098">
    <property type="entry name" value="Ribonuclease H-like"/>
    <property type="match status" value="1"/>
</dbReference>
<dbReference type="InterPro" id="IPR041588">
    <property type="entry name" value="Integrase_H2C2"/>
</dbReference>
<dbReference type="AlphaFoldDB" id="A0A8B8F902"/>
<dbReference type="GeneID" id="112680837"/>
<dbReference type="Pfam" id="PF18701">
    <property type="entry name" value="DUF5641"/>
    <property type="match status" value="1"/>
</dbReference>
<dbReference type="InterPro" id="IPR012337">
    <property type="entry name" value="RNaseH-like_sf"/>
</dbReference>
<gene>
    <name evidence="3" type="primary">LOC112680837</name>
</gene>
<dbReference type="InterPro" id="IPR008042">
    <property type="entry name" value="Retrotrans_Pao"/>
</dbReference>
<dbReference type="SUPFAM" id="SSF56672">
    <property type="entry name" value="DNA/RNA polymerases"/>
    <property type="match status" value="1"/>
</dbReference>
<dbReference type="PANTHER" id="PTHR47331:SF1">
    <property type="entry name" value="GAG-LIKE PROTEIN"/>
    <property type="match status" value="1"/>
</dbReference>
<proteinExistence type="predicted"/>
<dbReference type="PANTHER" id="PTHR47331">
    <property type="entry name" value="PHD-TYPE DOMAIN-CONTAINING PROTEIN"/>
    <property type="match status" value="1"/>
</dbReference>
<keyword evidence="2" id="KW-1185">Reference proteome</keyword>
<feature type="domain" description="Integrase catalytic" evidence="1">
    <location>
        <begin position="721"/>
        <end position="919"/>
    </location>
</feature>
<evidence type="ECO:0000259" key="1">
    <source>
        <dbReference type="PROSITE" id="PS50994"/>
    </source>
</evidence>
<dbReference type="Gene3D" id="3.30.70.270">
    <property type="match status" value="1"/>
</dbReference>
<organism evidence="2 3">
    <name type="scientific">Sipha flava</name>
    <name type="common">yellow sugarcane aphid</name>
    <dbReference type="NCBI Taxonomy" id="143950"/>
    <lineage>
        <taxon>Eukaryota</taxon>
        <taxon>Metazoa</taxon>
        <taxon>Ecdysozoa</taxon>
        <taxon>Arthropoda</taxon>
        <taxon>Hexapoda</taxon>
        <taxon>Insecta</taxon>
        <taxon>Pterygota</taxon>
        <taxon>Neoptera</taxon>
        <taxon>Paraneoptera</taxon>
        <taxon>Hemiptera</taxon>
        <taxon>Sternorrhyncha</taxon>
        <taxon>Aphidomorpha</taxon>
        <taxon>Aphidoidea</taxon>
        <taxon>Aphididae</taxon>
        <taxon>Sipha</taxon>
    </lineage>
</organism>
<dbReference type="Pfam" id="PF05380">
    <property type="entry name" value="Peptidase_A17"/>
    <property type="match status" value="1"/>
</dbReference>
<dbReference type="InterPro" id="IPR001584">
    <property type="entry name" value="Integrase_cat-core"/>
</dbReference>